<keyword evidence="3" id="KW-0812">Transmembrane</keyword>
<gene>
    <name evidence="8" type="ORF">PVAP13_9KG245760</name>
</gene>
<keyword evidence="6" id="KW-0472">Membrane</keyword>
<comment type="subcellular location">
    <subcellularLocation>
        <location evidence="1">Membrane</location>
        <topology evidence="1">Multi-pass membrane protein</topology>
    </subcellularLocation>
</comment>
<dbReference type="AlphaFoldDB" id="A0A8T0P7Y1"/>
<evidence type="ECO:0000256" key="1">
    <source>
        <dbReference type="ARBA" id="ARBA00004141"/>
    </source>
</evidence>
<evidence type="ECO:0000313" key="8">
    <source>
        <dbReference type="EMBL" id="KAG2555406.1"/>
    </source>
</evidence>
<evidence type="ECO:0000256" key="3">
    <source>
        <dbReference type="ARBA" id="ARBA00022692"/>
    </source>
</evidence>
<evidence type="ECO:0000313" key="9">
    <source>
        <dbReference type="Proteomes" id="UP000823388"/>
    </source>
</evidence>
<dbReference type="PANTHER" id="PTHR33281">
    <property type="entry name" value="UPF0187 PROTEIN YNEE"/>
    <property type="match status" value="1"/>
</dbReference>
<evidence type="ECO:0000256" key="7">
    <source>
        <dbReference type="SAM" id="MobiDB-lite"/>
    </source>
</evidence>
<proteinExistence type="predicted"/>
<name>A0A8T0P7Y1_PANVG</name>
<sequence length="223" mass="25206">MFQCHLICDSDVKGGLEGLLAQDDLNVVLASKHRPRCIIEFISQSLQMLDLDEQKRSVMESKLSCFLEGIGVCEQLIGIPIPLSYTRLTSRFLVLWHLTLPVILWDECKWIVVPATFISAASLFCIEEVCQEQTAAVVIWVDLATRIYLRQCGCLFLSCLPSIFRDPITLVHSRQLHDGIKDVMAVQNTVHTRLVAQNKRHGGRSRCAENGWPSSKREEAKID</sequence>
<evidence type="ECO:0000256" key="6">
    <source>
        <dbReference type="ARBA" id="ARBA00023136"/>
    </source>
</evidence>
<comment type="caution">
    <text evidence="8">The sequence shown here is derived from an EMBL/GenBank/DDBJ whole genome shotgun (WGS) entry which is preliminary data.</text>
</comment>
<evidence type="ECO:0000256" key="5">
    <source>
        <dbReference type="ARBA" id="ARBA00023065"/>
    </source>
</evidence>
<keyword evidence="4" id="KW-1133">Transmembrane helix</keyword>
<accession>A0A8T0P7Y1</accession>
<dbReference type="Pfam" id="PF25539">
    <property type="entry name" value="Bestrophin_2"/>
    <property type="match status" value="1"/>
</dbReference>
<dbReference type="PANTHER" id="PTHR33281:SF1">
    <property type="entry name" value="VOLTAGE-DEPENDENT CHLORIDE CHANNEL 1, CHLOROPLASTIC"/>
    <property type="match status" value="1"/>
</dbReference>
<protein>
    <submittedName>
        <fullName evidence="8">Uncharacterized protein</fullName>
    </submittedName>
</protein>
<dbReference type="GO" id="GO:0005254">
    <property type="term" value="F:chloride channel activity"/>
    <property type="evidence" value="ECO:0007669"/>
    <property type="project" value="InterPro"/>
</dbReference>
<dbReference type="InterPro" id="IPR044669">
    <property type="entry name" value="YneE/VCCN1/2-like"/>
</dbReference>
<reference evidence="8" key="1">
    <citation type="submission" date="2020-05" db="EMBL/GenBank/DDBJ databases">
        <title>WGS assembly of Panicum virgatum.</title>
        <authorList>
            <person name="Lovell J.T."/>
            <person name="Jenkins J."/>
            <person name="Shu S."/>
            <person name="Juenger T.E."/>
            <person name="Schmutz J."/>
        </authorList>
    </citation>
    <scope>NUCLEOTIDE SEQUENCE</scope>
    <source>
        <strain evidence="8">AP13</strain>
    </source>
</reference>
<evidence type="ECO:0000256" key="2">
    <source>
        <dbReference type="ARBA" id="ARBA00022448"/>
    </source>
</evidence>
<keyword evidence="2" id="KW-0813">Transport</keyword>
<dbReference type="Proteomes" id="UP000823388">
    <property type="component" value="Chromosome 9K"/>
</dbReference>
<evidence type="ECO:0000256" key="4">
    <source>
        <dbReference type="ARBA" id="ARBA00022989"/>
    </source>
</evidence>
<dbReference type="EMBL" id="CM029053">
    <property type="protein sequence ID" value="KAG2555406.1"/>
    <property type="molecule type" value="Genomic_DNA"/>
</dbReference>
<organism evidence="8 9">
    <name type="scientific">Panicum virgatum</name>
    <name type="common">Blackwell switchgrass</name>
    <dbReference type="NCBI Taxonomy" id="38727"/>
    <lineage>
        <taxon>Eukaryota</taxon>
        <taxon>Viridiplantae</taxon>
        <taxon>Streptophyta</taxon>
        <taxon>Embryophyta</taxon>
        <taxon>Tracheophyta</taxon>
        <taxon>Spermatophyta</taxon>
        <taxon>Magnoliopsida</taxon>
        <taxon>Liliopsida</taxon>
        <taxon>Poales</taxon>
        <taxon>Poaceae</taxon>
        <taxon>PACMAD clade</taxon>
        <taxon>Panicoideae</taxon>
        <taxon>Panicodae</taxon>
        <taxon>Paniceae</taxon>
        <taxon>Panicinae</taxon>
        <taxon>Panicum</taxon>
        <taxon>Panicum sect. Hiantes</taxon>
    </lineage>
</organism>
<keyword evidence="5" id="KW-0406">Ion transport</keyword>
<feature type="region of interest" description="Disordered" evidence="7">
    <location>
        <begin position="199"/>
        <end position="223"/>
    </location>
</feature>
<dbReference type="GO" id="GO:0016020">
    <property type="term" value="C:membrane"/>
    <property type="evidence" value="ECO:0007669"/>
    <property type="project" value="UniProtKB-SubCell"/>
</dbReference>
<keyword evidence="9" id="KW-1185">Reference proteome</keyword>